<gene>
    <name evidence="1" type="ORF">MgSA37_02228</name>
</gene>
<dbReference type="KEGG" id="mgot:MgSA37_02228"/>
<dbReference type="RefSeq" id="WP_096351859.1">
    <property type="nucleotide sequence ID" value="NZ_AP017313.1"/>
</dbReference>
<dbReference type="InterPro" id="IPR039448">
    <property type="entry name" value="Beta_helix"/>
</dbReference>
<reference evidence="1 2" key="1">
    <citation type="submission" date="2015-12" db="EMBL/GenBank/DDBJ databases">
        <title>Genome sequence of Mucilaginibacter gotjawali.</title>
        <authorList>
            <person name="Lee J.S."/>
            <person name="Lee K.C."/>
            <person name="Kim K.K."/>
            <person name="Lee B.W."/>
        </authorList>
    </citation>
    <scope>NUCLEOTIDE SEQUENCE [LARGE SCALE GENOMIC DNA]</scope>
    <source>
        <strain evidence="1 2">SA3-7</strain>
    </source>
</reference>
<dbReference type="Pfam" id="PF13229">
    <property type="entry name" value="Beta_helix"/>
    <property type="match status" value="1"/>
</dbReference>
<sequence>MSKLKIFLVIAVGLFFPVRSFSQTNFFISTLGKDTNPGTGAKPFHSISRAVTEARTHSGKINLYLMEGIYRLNKPVVFTSRDSRQNGSTLTITSYNKQKVIISGGAVLHLKWAPYKDGIWKARVEQNVQFDELFVNGQLQHMARYPNYHPAAHYLNGTAEDVLSPERVARWKSPEGGYIHALHPSQWGDVHYRITGKNDKGEPVLEGGWQNNRRMGMSEKYRFVENVFEELDTVNEWYFDKQAKTLYYFPPAGLNLRTATFESPQPASLFEFRGGETAPVRNITISGLVLTQTARTFMQNMEPLLRSDWTIYRGGAVTCEGAVNCKLVNCTVINVGGNAVFFSKYNRNCGVSGCQISEVGASGICFVGDPGAARSPSFEYNQFVPIAQMDRTPGPKTNNYPKDCRIYDNLMFNLGLVEKQSAGVELSMCQDITVSHNTIYDVPRAGINVSEGTWGGHVIEYNDVFNTVKETGDHGSFNSWGRDRYWHPDKKIMDSIVAEYPDLALLDVTRPIILRNNRFRCDHGWDIDLDDGSSNYIISNNLCLNGGIKLREGVNRVVENNIMVNNTFHPHVWFKNSNDIFRHNIVGAGYLPIGISVWGKEVDYNVFPDAASLSEAQARGTDMHSVSMPQVFENPAEGDFRLKPGAIAFSVGFKNIELDSFGVVSPQLKARAKKVNFPMVTAPAQVAESETIDFMGAKVKKLTTLGERSATGMDDIRGVLVKSILPGQASAFFQANDVILSLNGVPTNSLRDLQKARMSVIGASAEIVIFRNQHAFTKRVEFDGHK</sequence>
<dbReference type="PANTHER" id="PTHR36453:SF1">
    <property type="entry name" value="RIGHT HANDED BETA HELIX DOMAIN-CONTAINING PROTEIN"/>
    <property type="match status" value="1"/>
</dbReference>
<dbReference type="AlphaFoldDB" id="A0A110B2S9"/>
<dbReference type="InterPro" id="IPR036034">
    <property type="entry name" value="PDZ_sf"/>
</dbReference>
<dbReference type="PROSITE" id="PS50106">
    <property type="entry name" value="PDZ"/>
    <property type="match status" value="1"/>
</dbReference>
<dbReference type="InterPro" id="IPR011050">
    <property type="entry name" value="Pectin_lyase_fold/virulence"/>
</dbReference>
<dbReference type="Gene3D" id="2.30.42.10">
    <property type="match status" value="1"/>
</dbReference>
<proteinExistence type="predicted"/>
<dbReference type="InterPro" id="IPR006626">
    <property type="entry name" value="PbH1"/>
</dbReference>
<dbReference type="EMBL" id="AP017313">
    <property type="protein sequence ID" value="BAU54057.1"/>
    <property type="molecule type" value="Genomic_DNA"/>
</dbReference>
<dbReference type="SMART" id="SM00228">
    <property type="entry name" value="PDZ"/>
    <property type="match status" value="1"/>
</dbReference>
<dbReference type="Gene3D" id="2.160.20.10">
    <property type="entry name" value="Single-stranded right-handed beta-helix, Pectin lyase-like"/>
    <property type="match status" value="2"/>
</dbReference>
<evidence type="ECO:0000313" key="1">
    <source>
        <dbReference type="EMBL" id="BAU54057.1"/>
    </source>
</evidence>
<name>A0A110B2S9_9SPHI</name>
<dbReference type="SUPFAM" id="SSF50156">
    <property type="entry name" value="PDZ domain-like"/>
    <property type="match status" value="1"/>
</dbReference>
<dbReference type="InterPro" id="IPR001478">
    <property type="entry name" value="PDZ"/>
</dbReference>
<dbReference type="InterPro" id="IPR012334">
    <property type="entry name" value="Pectin_lyas_fold"/>
</dbReference>
<evidence type="ECO:0000313" key="2">
    <source>
        <dbReference type="Proteomes" id="UP000218263"/>
    </source>
</evidence>
<dbReference type="SMART" id="SM00710">
    <property type="entry name" value="PbH1"/>
    <property type="match status" value="4"/>
</dbReference>
<dbReference type="PANTHER" id="PTHR36453">
    <property type="entry name" value="SECRETED PROTEIN-RELATED"/>
    <property type="match status" value="1"/>
</dbReference>
<dbReference type="SUPFAM" id="SSF51126">
    <property type="entry name" value="Pectin lyase-like"/>
    <property type="match status" value="1"/>
</dbReference>
<dbReference type="Proteomes" id="UP000218263">
    <property type="component" value="Chromosome"/>
</dbReference>
<keyword evidence="2" id="KW-1185">Reference proteome</keyword>
<dbReference type="OrthoDB" id="9808066at2"/>
<accession>A0A110B2S9</accession>
<protein>
    <submittedName>
        <fullName evidence="1">Uncharacterized protein</fullName>
    </submittedName>
</protein>
<organism evidence="1 2">
    <name type="scientific">Mucilaginibacter gotjawali</name>
    <dbReference type="NCBI Taxonomy" id="1550579"/>
    <lineage>
        <taxon>Bacteria</taxon>
        <taxon>Pseudomonadati</taxon>
        <taxon>Bacteroidota</taxon>
        <taxon>Sphingobacteriia</taxon>
        <taxon>Sphingobacteriales</taxon>
        <taxon>Sphingobacteriaceae</taxon>
        <taxon>Mucilaginibacter</taxon>
    </lineage>
</organism>